<dbReference type="InterPro" id="IPR040632">
    <property type="entry name" value="Sulfotransfer_4"/>
</dbReference>
<protein>
    <recommendedName>
        <fullName evidence="3">Sulfotransferase family protein</fullName>
    </recommendedName>
</protein>
<dbReference type="SUPFAM" id="SSF52540">
    <property type="entry name" value="P-loop containing nucleoside triphosphate hydrolases"/>
    <property type="match status" value="1"/>
</dbReference>
<proteinExistence type="predicted"/>
<evidence type="ECO:0000313" key="2">
    <source>
        <dbReference type="Proteomes" id="UP000242875"/>
    </source>
</evidence>
<dbReference type="PANTHER" id="PTHR36978">
    <property type="entry name" value="P-LOOP CONTAINING NUCLEOTIDE TRIPHOSPHATE HYDROLASE"/>
    <property type="match status" value="1"/>
</dbReference>
<dbReference type="PANTHER" id="PTHR36978:SF4">
    <property type="entry name" value="P-LOOP CONTAINING NUCLEOSIDE TRIPHOSPHATE HYDROLASE PROTEIN"/>
    <property type="match status" value="1"/>
</dbReference>
<gene>
    <name evidence="1" type="ORF">BZG36_03570</name>
</gene>
<name>A0A261Y0E4_9FUNG</name>
<keyword evidence="2" id="KW-1185">Reference proteome</keyword>
<dbReference type="EMBL" id="MVBO01000056">
    <property type="protein sequence ID" value="OZJ04038.1"/>
    <property type="molecule type" value="Genomic_DNA"/>
</dbReference>
<dbReference type="AlphaFoldDB" id="A0A261Y0E4"/>
<dbReference type="Gene3D" id="3.40.50.300">
    <property type="entry name" value="P-loop containing nucleotide triphosphate hydrolases"/>
    <property type="match status" value="1"/>
</dbReference>
<accession>A0A261Y0E4</accession>
<dbReference type="Pfam" id="PF17784">
    <property type="entry name" value="Sulfotransfer_4"/>
    <property type="match status" value="1"/>
</dbReference>
<organism evidence="1 2">
    <name type="scientific">Bifiguratus adelaidae</name>
    <dbReference type="NCBI Taxonomy" id="1938954"/>
    <lineage>
        <taxon>Eukaryota</taxon>
        <taxon>Fungi</taxon>
        <taxon>Fungi incertae sedis</taxon>
        <taxon>Mucoromycota</taxon>
        <taxon>Mucoromycotina</taxon>
        <taxon>Endogonomycetes</taxon>
        <taxon>Endogonales</taxon>
        <taxon>Endogonales incertae sedis</taxon>
        <taxon>Bifiguratus</taxon>
    </lineage>
</organism>
<evidence type="ECO:0000313" key="1">
    <source>
        <dbReference type="EMBL" id="OZJ04038.1"/>
    </source>
</evidence>
<evidence type="ECO:0008006" key="3">
    <source>
        <dbReference type="Google" id="ProtNLM"/>
    </source>
</evidence>
<reference evidence="1 2" key="1">
    <citation type="journal article" date="2017" name="Mycologia">
        <title>Bifiguratus adelaidae, gen. et sp. nov., a new member of Mucoromycotina in endophytic and soil-dwelling habitats.</title>
        <authorList>
            <person name="Torres-Cruz T.J."/>
            <person name="Billingsley Tobias T.L."/>
            <person name="Almatruk M."/>
            <person name="Hesse C."/>
            <person name="Kuske C.R."/>
            <person name="Desiro A."/>
            <person name="Benucci G.M."/>
            <person name="Bonito G."/>
            <person name="Stajich J.E."/>
            <person name="Dunlap C."/>
            <person name="Arnold A.E."/>
            <person name="Porras-Alfaro A."/>
        </authorList>
    </citation>
    <scope>NUCLEOTIDE SEQUENCE [LARGE SCALE GENOMIC DNA]</scope>
    <source>
        <strain evidence="1 2">AZ0501</strain>
    </source>
</reference>
<dbReference type="OrthoDB" id="408152at2759"/>
<sequence>MTIEVFCTGFGRTGTNSIKEALEILGYPCFHILEIIEAGKDPQAWVDAAEGKKVDWDAYFEGYTAVCDWPAVTFYKELIDHYPNAKIIHSVRDGEKWYESARNTIYEASTMRPSFPMSLLTPTRIEKLRQMTKKVIWERSFDNRFQDKQYAIRKMEEHTQNVLEYKGKENVLIFRVQDGWEPLCAFLGEPVPDVPFPHTNDTKMFRERIERVTRVNRIMSKVFWSAVTAGVAAVALQVAKRHQLL</sequence>
<comment type="caution">
    <text evidence="1">The sequence shown here is derived from an EMBL/GenBank/DDBJ whole genome shotgun (WGS) entry which is preliminary data.</text>
</comment>
<dbReference type="InterPro" id="IPR027417">
    <property type="entry name" value="P-loop_NTPase"/>
</dbReference>
<dbReference type="Proteomes" id="UP000242875">
    <property type="component" value="Unassembled WGS sequence"/>
</dbReference>